<keyword evidence="2" id="KW-1185">Reference proteome</keyword>
<comment type="caution">
    <text evidence="1">The sequence shown here is derived from an EMBL/GenBank/DDBJ whole genome shotgun (WGS) entry which is preliminary data.</text>
</comment>
<protein>
    <recommendedName>
        <fullName evidence="3">Antitoxin</fullName>
    </recommendedName>
</protein>
<evidence type="ECO:0008006" key="3">
    <source>
        <dbReference type="Google" id="ProtNLM"/>
    </source>
</evidence>
<evidence type="ECO:0000313" key="1">
    <source>
        <dbReference type="EMBL" id="MDA2809584.1"/>
    </source>
</evidence>
<accession>A0ABT4TZB9</accession>
<dbReference type="RefSeq" id="WP_270683487.1">
    <property type="nucleotide sequence ID" value="NZ_JAQFWQ010000005.1"/>
</dbReference>
<proteinExistence type="predicted"/>
<evidence type="ECO:0000313" key="2">
    <source>
        <dbReference type="Proteomes" id="UP001527866"/>
    </source>
</evidence>
<dbReference type="SUPFAM" id="SSF47598">
    <property type="entry name" value="Ribbon-helix-helix"/>
    <property type="match status" value="1"/>
</dbReference>
<organism evidence="1 2">
    <name type="scientific">Nocardiopsis endophytica</name>
    <dbReference type="NCBI Taxonomy" id="3018445"/>
    <lineage>
        <taxon>Bacteria</taxon>
        <taxon>Bacillati</taxon>
        <taxon>Actinomycetota</taxon>
        <taxon>Actinomycetes</taxon>
        <taxon>Streptosporangiales</taxon>
        <taxon>Nocardiopsidaceae</taxon>
        <taxon>Nocardiopsis</taxon>
    </lineage>
</organism>
<name>A0ABT4TZB9_9ACTN</name>
<sequence>MADTTVIEVQGVPTGVVEILKGRAEARDLSLAAYIRGLLLEEASRPELAEVMARMAEDEPIHYTEDDLRAFKADHR</sequence>
<dbReference type="Proteomes" id="UP001527866">
    <property type="component" value="Unassembled WGS sequence"/>
</dbReference>
<dbReference type="InterPro" id="IPR010985">
    <property type="entry name" value="Ribbon_hlx_hlx"/>
</dbReference>
<gene>
    <name evidence="1" type="ORF">O4J56_02930</name>
</gene>
<reference evidence="1 2" key="1">
    <citation type="submission" date="2023-01" db="EMBL/GenBank/DDBJ databases">
        <title>Draft genome sequence of Nocardiopsis sp. RSe5-2 isolated from halophytes.</title>
        <authorList>
            <person name="Duangmal K."/>
            <person name="Chantavorakit T."/>
        </authorList>
    </citation>
    <scope>NUCLEOTIDE SEQUENCE [LARGE SCALE GENOMIC DNA]</scope>
    <source>
        <strain evidence="1 2">RSe5-2</strain>
    </source>
</reference>
<dbReference type="EMBL" id="JAQFWQ010000005">
    <property type="protein sequence ID" value="MDA2809584.1"/>
    <property type="molecule type" value="Genomic_DNA"/>
</dbReference>